<evidence type="ECO:0000313" key="3">
    <source>
        <dbReference type="Proteomes" id="UP000799764"/>
    </source>
</evidence>
<dbReference type="Gene3D" id="1.25.40.10">
    <property type="entry name" value="Tetratricopeptide repeat domain"/>
    <property type="match status" value="2"/>
</dbReference>
<dbReference type="AlphaFoldDB" id="A0A9P4PKU6"/>
<feature type="compositionally biased region" description="Low complexity" evidence="1">
    <location>
        <begin position="500"/>
        <end position="516"/>
    </location>
</feature>
<accession>A0A9P4PKU6</accession>
<dbReference type="Proteomes" id="UP000799764">
    <property type="component" value="Unassembled WGS sequence"/>
</dbReference>
<dbReference type="EMBL" id="MU001497">
    <property type="protein sequence ID" value="KAF2446934.1"/>
    <property type="molecule type" value="Genomic_DNA"/>
</dbReference>
<name>A0A9P4PKU6_9PLEO</name>
<protein>
    <recommendedName>
        <fullName evidence="4">TPR-like protein</fullName>
    </recommendedName>
</protein>
<evidence type="ECO:0008006" key="4">
    <source>
        <dbReference type="Google" id="ProtNLM"/>
    </source>
</evidence>
<gene>
    <name evidence="2" type="ORF">P171DRAFT_471369</name>
</gene>
<dbReference type="InterPro" id="IPR053137">
    <property type="entry name" value="NLR-like"/>
</dbReference>
<sequence length="516" mass="57666">MSNMFGPYTEDFRRAFRPNRAEDSPQAAVDLQSIRAVSDEGVRLQQNLKWAEAAEKLEFCVQAYREALGDDADDTTAVRGQLARSYRAMGQYLEAWALWKKCEDVNKKRFGPSHLNTLDYTGLLLTEFVRQRQWIEAKEKGESFLEILKQTLGPQDPRTLGVVLQLGSVYVNLQEYNKALEYHQHALAGFRKAHGSSGNLETIHAQFRLGALYGEFGDLKKAANIYQENRDICSSTRGITNQFYLRAAVNLGSTQRRSGNDIEAEKTLLSLLPETGPNRQDHDSIDYIEQAADELVKLYNVSGRQADAKKAEAWINGSPASLLEIKHAKLQGAVTAWSPKEGSGEQLSNWDVVIFDDNGDKHTAVALIDTACQTGNWVSLKLVERLDKASSVSQEFESPGIVDAHGTAVRAAGVIELTWRKHPRGNKSHHCRFFVFADIDQFDLLIGIDYIERAGLMSINDAMVPLIAHNKIKKDDKATSDAKENQKAEKEALDKRKQAKASQQAQQQAQGNQSQQ</sequence>
<dbReference type="OrthoDB" id="4738527at2759"/>
<dbReference type="PANTHER" id="PTHR46082">
    <property type="entry name" value="ATP/GTP-BINDING PROTEIN-RELATED"/>
    <property type="match status" value="1"/>
</dbReference>
<comment type="caution">
    <text evidence="2">The sequence shown here is derived from an EMBL/GenBank/DDBJ whole genome shotgun (WGS) entry which is preliminary data.</text>
</comment>
<feature type="region of interest" description="Disordered" evidence="1">
    <location>
        <begin position="473"/>
        <end position="516"/>
    </location>
</feature>
<reference evidence="2" key="1">
    <citation type="journal article" date="2020" name="Stud. Mycol.">
        <title>101 Dothideomycetes genomes: a test case for predicting lifestyles and emergence of pathogens.</title>
        <authorList>
            <person name="Haridas S."/>
            <person name="Albert R."/>
            <person name="Binder M."/>
            <person name="Bloem J."/>
            <person name="Labutti K."/>
            <person name="Salamov A."/>
            <person name="Andreopoulos B."/>
            <person name="Baker S."/>
            <person name="Barry K."/>
            <person name="Bills G."/>
            <person name="Bluhm B."/>
            <person name="Cannon C."/>
            <person name="Castanera R."/>
            <person name="Culley D."/>
            <person name="Daum C."/>
            <person name="Ezra D."/>
            <person name="Gonzalez J."/>
            <person name="Henrissat B."/>
            <person name="Kuo A."/>
            <person name="Liang C."/>
            <person name="Lipzen A."/>
            <person name="Lutzoni F."/>
            <person name="Magnuson J."/>
            <person name="Mondo S."/>
            <person name="Nolan M."/>
            <person name="Ohm R."/>
            <person name="Pangilinan J."/>
            <person name="Park H.-J."/>
            <person name="Ramirez L."/>
            <person name="Alfaro M."/>
            <person name="Sun H."/>
            <person name="Tritt A."/>
            <person name="Yoshinaga Y."/>
            <person name="Zwiers L.-H."/>
            <person name="Turgeon B."/>
            <person name="Goodwin S."/>
            <person name="Spatafora J."/>
            <person name="Crous P."/>
            <person name="Grigoriev I."/>
        </authorList>
    </citation>
    <scope>NUCLEOTIDE SEQUENCE</scope>
    <source>
        <strain evidence="2">CBS 690.94</strain>
    </source>
</reference>
<dbReference type="PANTHER" id="PTHR46082:SF6">
    <property type="entry name" value="AAA+ ATPASE DOMAIN-CONTAINING PROTEIN-RELATED"/>
    <property type="match status" value="1"/>
</dbReference>
<keyword evidence="3" id="KW-1185">Reference proteome</keyword>
<proteinExistence type="predicted"/>
<organism evidence="2 3">
    <name type="scientific">Karstenula rhodostoma CBS 690.94</name>
    <dbReference type="NCBI Taxonomy" id="1392251"/>
    <lineage>
        <taxon>Eukaryota</taxon>
        <taxon>Fungi</taxon>
        <taxon>Dikarya</taxon>
        <taxon>Ascomycota</taxon>
        <taxon>Pezizomycotina</taxon>
        <taxon>Dothideomycetes</taxon>
        <taxon>Pleosporomycetidae</taxon>
        <taxon>Pleosporales</taxon>
        <taxon>Massarineae</taxon>
        <taxon>Didymosphaeriaceae</taxon>
        <taxon>Karstenula</taxon>
    </lineage>
</organism>
<dbReference type="InterPro" id="IPR011990">
    <property type="entry name" value="TPR-like_helical_dom_sf"/>
</dbReference>
<evidence type="ECO:0000313" key="2">
    <source>
        <dbReference type="EMBL" id="KAF2446934.1"/>
    </source>
</evidence>
<dbReference type="Pfam" id="PF13424">
    <property type="entry name" value="TPR_12"/>
    <property type="match status" value="1"/>
</dbReference>
<feature type="compositionally biased region" description="Basic and acidic residues" evidence="1">
    <location>
        <begin position="473"/>
        <end position="496"/>
    </location>
</feature>
<dbReference type="SUPFAM" id="SSF48452">
    <property type="entry name" value="TPR-like"/>
    <property type="match status" value="2"/>
</dbReference>
<evidence type="ECO:0000256" key="1">
    <source>
        <dbReference type="SAM" id="MobiDB-lite"/>
    </source>
</evidence>